<sequence>NSETLPSSITADTVKTYLYEHPEFLDSFIEQNITSNTIEQWMSKKSQPTGTISMQIQGQSSTSTSTHPHLSSQPEPQSRPSSSSSSSPPTILPEPNNISLSTTDFQLATKP</sequence>
<feature type="non-terminal residue" evidence="2">
    <location>
        <position position="111"/>
    </location>
</feature>
<feature type="non-terminal residue" evidence="2">
    <location>
        <position position="1"/>
    </location>
</feature>
<evidence type="ECO:0000256" key="1">
    <source>
        <dbReference type="SAM" id="MobiDB-lite"/>
    </source>
</evidence>
<gene>
    <name evidence="2" type="ORF">EDS130_LOCUS46339</name>
</gene>
<reference evidence="2" key="1">
    <citation type="submission" date="2021-02" db="EMBL/GenBank/DDBJ databases">
        <authorList>
            <person name="Nowell W R."/>
        </authorList>
    </citation>
    <scope>NUCLEOTIDE SEQUENCE</scope>
</reference>
<comment type="caution">
    <text evidence="2">The sequence shown here is derived from an EMBL/GenBank/DDBJ whole genome shotgun (WGS) entry which is preliminary data.</text>
</comment>
<feature type="region of interest" description="Disordered" evidence="1">
    <location>
        <begin position="43"/>
        <end position="111"/>
    </location>
</feature>
<organism evidence="2 3">
    <name type="scientific">Adineta ricciae</name>
    <name type="common">Rotifer</name>
    <dbReference type="NCBI Taxonomy" id="249248"/>
    <lineage>
        <taxon>Eukaryota</taxon>
        <taxon>Metazoa</taxon>
        <taxon>Spiralia</taxon>
        <taxon>Gnathifera</taxon>
        <taxon>Rotifera</taxon>
        <taxon>Eurotatoria</taxon>
        <taxon>Bdelloidea</taxon>
        <taxon>Adinetida</taxon>
        <taxon>Adinetidae</taxon>
        <taxon>Adineta</taxon>
    </lineage>
</organism>
<evidence type="ECO:0000313" key="3">
    <source>
        <dbReference type="Proteomes" id="UP000663852"/>
    </source>
</evidence>
<evidence type="ECO:0000313" key="2">
    <source>
        <dbReference type="EMBL" id="CAF1556574.1"/>
    </source>
</evidence>
<protein>
    <submittedName>
        <fullName evidence="2">Uncharacterized protein</fullName>
    </submittedName>
</protein>
<proteinExistence type="predicted"/>
<accession>A0A815XEN8</accession>
<name>A0A815XEN8_ADIRI</name>
<dbReference type="AlphaFoldDB" id="A0A815XEN8"/>
<dbReference type="Proteomes" id="UP000663852">
    <property type="component" value="Unassembled WGS sequence"/>
</dbReference>
<feature type="compositionally biased region" description="Low complexity" evidence="1">
    <location>
        <begin position="50"/>
        <end position="89"/>
    </location>
</feature>
<feature type="compositionally biased region" description="Polar residues" evidence="1">
    <location>
        <begin position="96"/>
        <end position="111"/>
    </location>
</feature>
<dbReference type="EMBL" id="CAJNOJ010001990">
    <property type="protein sequence ID" value="CAF1556574.1"/>
    <property type="molecule type" value="Genomic_DNA"/>
</dbReference>